<proteinExistence type="predicted"/>
<comment type="caution">
    <text evidence="1">The sequence shown here is derived from an EMBL/GenBank/DDBJ whole genome shotgun (WGS) entry which is preliminary data.</text>
</comment>
<reference evidence="1 2" key="1">
    <citation type="submission" date="2023-03" db="EMBL/GenBank/DDBJ databases">
        <title>High-quality genome of Scylla paramamosain provides insights in environmental adaptation.</title>
        <authorList>
            <person name="Zhang L."/>
        </authorList>
    </citation>
    <scope>NUCLEOTIDE SEQUENCE [LARGE SCALE GENOMIC DNA]</scope>
    <source>
        <strain evidence="1">LZ_2023a</strain>
        <tissue evidence="1">Muscle</tissue>
    </source>
</reference>
<protein>
    <submittedName>
        <fullName evidence="1">Uncharacterized protein</fullName>
    </submittedName>
</protein>
<gene>
    <name evidence="1" type="ORF">O3P69_009274</name>
</gene>
<dbReference type="AlphaFoldDB" id="A0AAW0T9V9"/>
<keyword evidence="2" id="KW-1185">Reference proteome</keyword>
<accession>A0AAW0T9V9</accession>
<evidence type="ECO:0000313" key="1">
    <source>
        <dbReference type="EMBL" id="KAK8384365.1"/>
    </source>
</evidence>
<evidence type="ECO:0000313" key="2">
    <source>
        <dbReference type="Proteomes" id="UP001487740"/>
    </source>
</evidence>
<dbReference type="Proteomes" id="UP001487740">
    <property type="component" value="Unassembled WGS sequence"/>
</dbReference>
<name>A0AAW0T9V9_SCYPA</name>
<organism evidence="1 2">
    <name type="scientific">Scylla paramamosain</name>
    <name type="common">Mud crab</name>
    <dbReference type="NCBI Taxonomy" id="85552"/>
    <lineage>
        <taxon>Eukaryota</taxon>
        <taxon>Metazoa</taxon>
        <taxon>Ecdysozoa</taxon>
        <taxon>Arthropoda</taxon>
        <taxon>Crustacea</taxon>
        <taxon>Multicrustacea</taxon>
        <taxon>Malacostraca</taxon>
        <taxon>Eumalacostraca</taxon>
        <taxon>Eucarida</taxon>
        <taxon>Decapoda</taxon>
        <taxon>Pleocyemata</taxon>
        <taxon>Brachyura</taxon>
        <taxon>Eubrachyura</taxon>
        <taxon>Portunoidea</taxon>
        <taxon>Portunidae</taxon>
        <taxon>Portuninae</taxon>
        <taxon>Scylla</taxon>
    </lineage>
</organism>
<dbReference type="EMBL" id="JARAKH010000035">
    <property type="protein sequence ID" value="KAK8384365.1"/>
    <property type="molecule type" value="Genomic_DNA"/>
</dbReference>
<sequence>MRLPAGFCGCCCCGCQHYCASTSSPSLHGPEGLGGRGWWCCATGMDGSASAQYINGSHSGKLVLVLIAHEDYSLQRNIIRGHGSHLVRVRVEKVSGKDELASTSRQETLEEALVQLQREESAKPARHPRFLFSIWSGIPILFPPP</sequence>